<proteinExistence type="predicted"/>
<evidence type="ECO:0000313" key="2">
    <source>
        <dbReference type="Proteomes" id="UP000240653"/>
    </source>
</evidence>
<dbReference type="Pfam" id="PF07704">
    <property type="entry name" value="PSK_trans_fac"/>
    <property type="match status" value="1"/>
</dbReference>
<evidence type="ECO:0008006" key="3">
    <source>
        <dbReference type="Google" id="ProtNLM"/>
    </source>
</evidence>
<accession>A0A2P7SIA0</accession>
<comment type="caution">
    <text evidence="1">The sequence shown here is derived from an EMBL/GenBank/DDBJ whole genome shotgun (WGS) entry which is preliminary data.</text>
</comment>
<reference evidence="1 2" key="1">
    <citation type="submission" date="2018-03" db="EMBL/GenBank/DDBJ databases">
        <title>The draft genome of Mesorhizobium soli JCM 19897.</title>
        <authorList>
            <person name="Li L."/>
            <person name="Liu L."/>
            <person name="Liang L."/>
            <person name="Wang T."/>
            <person name="Zhang X."/>
        </authorList>
    </citation>
    <scope>NUCLEOTIDE SEQUENCE [LARGE SCALE GENOMIC DNA]</scope>
    <source>
        <strain evidence="1 2">JCM 19897</strain>
    </source>
</reference>
<dbReference type="EMBL" id="PXYL01000003">
    <property type="protein sequence ID" value="PSJ62232.1"/>
    <property type="molecule type" value="Genomic_DNA"/>
</dbReference>
<dbReference type="AlphaFoldDB" id="A0A2P7SIA0"/>
<dbReference type="InterPro" id="IPR011660">
    <property type="entry name" value="VapB-like"/>
</dbReference>
<name>A0A2P7SIA0_9HYPH</name>
<dbReference type="RefSeq" id="WP_106723414.1">
    <property type="nucleotide sequence ID" value="NZ_PXYL01000003.1"/>
</dbReference>
<protein>
    <recommendedName>
        <fullName evidence="3">PSK operon transcription factor</fullName>
    </recommendedName>
</protein>
<sequence>MTINITNKDADKLTRTFAQMEGVGLTEAIVIAMTEALARRRSNESPVETAARLRAEFGVELTERARKPLPRSVYDELSGDE</sequence>
<keyword evidence="2" id="KW-1185">Reference proteome</keyword>
<dbReference type="OrthoDB" id="9814421at2"/>
<dbReference type="Proteomes" id="UP000240653">
    <property type="component" value="Unassembled WGS sequence"/>
</dbReference>
<gene>
    <name evidence="1" type="ORF">C7I85_07940</name>
</gene>
<organism evidence="1 2">
    <name type="scientific">Pseudaminobacter soli</name>
    <name type="common">ex Li et al. 2025</name>
    <dbReference type="NCBI Taxonomy" id="1295366"/>
    <lineage>
        <taxon>Bacteria</taxon>
        <taxon>Pseudomonadati</taxon>
        <taxon>Pseudomonadota</taxon>
        <taxon>Alphaproteobacteria</taxon>
        <taxon>Hyphomicrobiales</taxon>
        <taxon>Phyllobacteriaceae</taxon>
        <taxon>Pseudaminobacter</taxon>
    </lineage>
</organism>
<evidence type="ECO:0000313" key="1">
    <source>
        <dbReference type="EMBL" id="PSJ62232.1"/>
    </source>
</evidence>